<dbReference type="Gene3D" id="1.25.40.10">
    <property type="entry name" value="Tetratricopeptide repeat domain"/>
    <property type="match status" value="1"/>
</dbReference>
<dbReference type="InterPro" id="IPR011990">
    <property type="entry name" value="TPR-like_helical_dom_sf"/>
</dbReference>
<reference evidence="2" key="1">
    <citation type="submission" date="2016-10" db="EMBL/GenBank/DDBJ databases">
        <authorList>
            <person name="Varghese N."/>
            <person name="Submissions S."/>
        </authorList>
    </citation>
    <scope>NUCLEOTIDE SEQUENCE [LARGE SCALE GENOMIC DNA]</scope>
    <source>
        <strain evidence="2">DSM 18130</strain>
    </source>
</reference>
<evidence type="ECO:0000313" key="1">
    <source>
        <dbReference type="EMBL" id="SFA50861.1"/>
    </source>
</evidence>
<evidence type="ECO:0000313" key="2">
    <source>
        <dbReference type="Proteomes" id="UP000198836"/>
    </source>
</evidence>
<dbReference type="Proteomes" id="UP000198836">
    <property type="component" value="Unassembled WGS sequence"/>
</dbReference>
<keyword evidence="2" id="KW-1185">Reference proteome</keyword>
<dbReference type="OrthoDB" id="732044at2"/>
<protein>
    <submittedName>
        <fullName evidence="1">Uncharacterized protein</fullName>
    </submittedName>
</protein>
<dbReference type="EMBL" id="FOJM01000009">
    <property type="protein sequence ID" value="SFA50861.1"/>
    <property type="molecule type" value="Genomic_DNA"/>
</dbReference>
<dbReference type="AlphaFoldDB" id="A0A1I0TGE3"/>
<dbReference type="STRING" id="332999.SAMN04488511_109196"/>
<gene>
    <name evidence="1" type="ORF">SAMN04488511_109196</name>
</gene>
<proteinExistence type="predicted"/>
<name>A0A1I0TGE3_9SPHI</name>
<accession>A0A1I0TGE3</accession>
<sequence length="238" mass="26721">MQNYHLLPALTGKTLIKKISVILFLVAGILCSCKQNNKPVDRQPKPGAKLANDSAVKIYLNVIGLKYPKDSLESAVKLYKTALAEDPESKLVFYNFLNCYNYMNNYNASIALCSAWLKKNPEDVDVQYQRSMIYELQGKSELAKSGFKAVVDEIGKKQIPKIDTSLTPVQIDELLVDASLLYIAEKDNSKSLSLVNQLKASFPDNTRIEGVYNTIIKNNRLERIKEHLNYKGSGVALR</sequence>
<dbReference type="RefSeq" id="WP_090984143.1">
    <property type="nucleotide sequence ID" value="NZ_FOJM01000009.1"/>
</dbReference>
<dbReference type="SUPFAM" id="SSF48452">
    <property type="entry name" value="TPR-like"/>
    <property type="match status" value="1"/>
</dbReference>
<organism evidence="1 2">
    <name type="scientific">Pedobacter suwonensis</name>
    <dbReference type="NCBI Taxonomy" id="332999"/>
    <lineage>
        <taxon>Bacteria</taxon>
        <taxon>Pseudomonadati</taxon>
        <taxon>Bacteroidota</taxon>
        <taxon>Sphingobacteriia</taxon>
        <taxon>Sphingobacteriales</taxon>
        <taxon>Sphingobacteriaceae</taxon>
        <taxon>Pedobacter</taxon>
    </lineage>
</organism>